<dbReference type="PANTHER" id="PTHR42707:SF3">
    <property type="entry name" value="ACYL-COA DEHYDROGENASE AIDB-RELATED"/>
    <property type="match status" value="1"/>
</dbReference>
<accession>A0A1P8UL41</accession>
<dbReference type="SUPFAM" id="SSF56645">
    <property type="entry name" value="Acyl-CoA dehydrogenase NM domain-like"/>
    <property type="match status" value="1"/>
</dbReference>
<evidence type="ECO:0000259" key="7">
    <source>
        <dbReference type="Pfam" id="PF18158"/>
    </source>
</evidence>
<dbReference type="Gene3D" id="6.10.250.600">
    <property type="match status" value="1"/>
</dbReference>
<dbReference type="STRING" id="1765967.BW247_06060"/>
<dbReference type="Pfam" id="PF02770">
    <property type="entry name" value="Acyl-CoA_dh_M"/>
    <property type="match status" value="1"/>
</dbReference>
<name>A0A1P8UL41_9GAMM</name>
<feature type="domain" description="Acyl-CoA oxidase/dehydrogenase middle" evidence="6">
    <location>
        <begin position="183"/>
        <end position="280"/>
    </location>
</feature>
<evidence type="ECO:0000313" key="8">
    <source>
        <dbReference type="EMBL" id="APZ44567.1"/>
    </source>
</evidence>
<dbReference type="InterPro" id="IPR052904">
    <property type="entry name" value="Acyl-CoA_dehydrogenase-like"/>
</dbReference>
<feature type="domain" description="Acyl-CoA dehydrogenase/oxidase C-terminal" evidence="5">
    <location>
        <begin position="290"/>
        <end position="445"/>
    </location>
</feature>
<dbReference type="KEGG" id="afy:BW247_06060"/>
<evidence type="ECO:0000259" key="6">
    <source>
        <dbReference type="Pfam" id="PF02770"/>
    </source>
</evidence>
<dbReference type="InterPro" id="IPR041504">
    <property type="entry name" value="AidB_N"/>
</dbReference>
<protein>
    <submittedName>
        <fullName evidence="8">DNA alkylation response protein</fullName>
    </submittedName>
</protein>
<keyword evidence="3 4" id="KW-0274">FAD</keyword>
<dbReference type="PANTHER" id="PTHR42707">
    <property type="entry name" value="ACYL-COA DEHYDROGENASE"/>
    <property type="match status" value="1"/>
</dbReference>
<feature type="domain" description="Adaptive response protein AidB N-terminal" evidence="7">
    <location>
        <begin position="14"/>
        <end position="168"/>
    </location>
</feature>
<dbReference type="EMBL" id="CP019434">
    <property type="protein sequence ID" value="APZ44567.1"/>
    <property type="molecule type" value="Genomic_DNA"/>
</dbReference>
<dbReference type="Pfam" id="PF00441">
    <property type="entry name" value="Acyl-CoA_dh_1"/>
    <property type="match status" value="1"/>
</dbReference>
<evidence type="ECO:0000256" key="1">
    <source>
        <dbReference type="ARBA" id="ARBA00009347"/>
    </source>
</evidence>
<keyword evidence="2 4" id="KW-0285">Flavoprotein</keyword>
<comment type="similarity">
    <text evidence="1 4">Belongs to the acyl-CoA dehydrogenase family.</text>
</comment>
<proteinExistence type="inferred from homology"/>
<dbReference type="InterPro" id="IPR009100">
    <property type="entry name" value="AcylCoA_DH/oxidase_NM_dom_sf"/>
</dbReference>
<evidence type="ECO:0000259" key="5">
    <source>
        <dbReference type="Pfam" id="PF00441"/>
    </source>
</evidence>
<dbReference type="Pfam" id="PF18158">
    <property type="entry name" value="AidB_N"/>
    <property type="match status" value="1"/>
</dbReference>
<dbReference type="AlphaFoldDB" id="A0A1P8UL41"/>
<dbReference type="InterPro" id="IPR009075">
    <property type="entry name" value="AcylCo_DH/oxidase_C"/>
</dbReference>
<keyword evidence="4" id="KW-0560">Oxidoreductase</keyword>
<evidence type="ECO:0000256" key="4">
    <source>
        <dbReference type="RuleBase" id="RU362125"/>
    </source>
</evidence>
<comment type="cofactor">
    <cofactor evidence="4">
        <name>FAD</name>
        <dbReference type="ChEBI" id="CHEBI:57692"/>
    </cofactor>
</comment>
<evidence type="ECO:0000256" key="3">
    <source>
        <dbReference type="ARBA" id="ARBA00022827"/>
    </source>
</evidence>
<dbReference type="Proteomes" id="UP000243807">
    <property type="component" value="Chromosome"/>
</dbReference>
<dbReference type="InterPro" id="IPR006091">
    <property type="entry name" value="Acyl-CoA_Oxase/DH_mid-dom"/>
</dbReference>
<gene>
    <name evidence="8" type="ORF">BW247_06060</name>
</gene>
<sequence length="550" mass="59522">MQSAHTQNLPAPDNQPTALSGYNAYTSDLALCEAAVWAGLDAADSRLTAYGAIAGSELYALGFAANDHPPEPVFFDPQGRRTNTVDFHPAYHRIMSLAKEHGLHSLTWTTPTAEARLVRSLLFYLHYPFESGTLCPLTMTHAAIPALRETPAVAAIWEPAILAPAYDPADRPAQDKRGLTIGMGMTEKQGGSDVRANTTRAVPLGSDASGEAYAINGHKWFFSAPMSDAFLVLAQAPGGLTCFLLPRWRPDGTRNTLALQRLKNKLGDHSNASSEVEFHDAWALRLGSEGRGVATIIQMVAETRLDCLLGSAALMRQAVSQALNHCRQRMAFGKTLLEQPLMRNVLADLALEAEAALWLALRVARAFAAAQQSESEALLKRLATPIGKYWVCKRAVPLVNEAQECLGGDGYVEDFLLARLYRQAPLNGLWEGSGNIQCLDILRALHKTPAALDALLTECATAREAEPRLDRHLHALVQDLKTAPDQEYAARRTAGRMAIALQASLLIQAAPSAVAEAFVASRLDGADGRAFGTLPDGLRIAELLERAMPR</sequence>
<keyword evidence="9" id="KW-1185">Reference proteome</keyword>
<dbReference type="InterPro" id="IPR036250">
    <property type="entry name" value="AcylCo_DH-like_C"/>
</dbReference>
<evidence type="ECO:0000256" key="2">
    <source>
        <dbReference type="ARBA" id="ARBA00022630"/>
    </source>
</evidence>
<evidence type="ECO:0000313" key="9">
    <source>
        <dbReference type="Proteomes" id="UP000243807"/>
    </source>
</evidence>
<dbReference type="Gene3D" id="2.40.110.20">
    <property type="match status" value="1"/>
</dbReference>
<dbReference type="GO" id="GO:0003995">
    <property type="term" value="F:acyl-CoA dehydrogenase activity"/>
    <property type="evidence" value="ECO:0007669"/>
    <property type="project" value="TreeGrafter"/>
</dbReference>
<organism evidence="8 9">
    <name type="scientific">Acidihalobacter ferrooxydans</name>
    <dbReference type="NCBI Taxonomy" id="1765967"/>
    <lineage>
        <taxon>Bacteria</taxon>
        <taxon>Pseudomonadati</taxon>
        <taxon>Pseudomonadota</taxon>
        <taxon>Gammaproteobacteria</taxon>
        <taxon>Chromatiales</taxon>
        <taxon>Ectothiorhodospiraceae</taxon>
        <taxon>Acidihalobacter</taxon>
    </lineage>
</organism>
<dbReference type="Gene3D" id="1.20.140.10">
    <property type="entry name" value="Butyryl-CoA Dehydrogenase, subunit A, domain 3"/>
    <property type="match status" value="1"/>
</dbReference>
<dbReference type="SUPFAM" id="SSF47203">
    <property type="entry name" value="Acyl-CoA dehydrogenase C-terminal domain-like"/>
    <property type="match status" value="1"/>
</dbReference>
<reference evidence="8 9" key="1">
    <citation type="submission" date="2017-01" db="EMBL/GenBank/DDBJ databases">
        <title>Draft sequence of Acidihalobacter ferrooxidans strain DSM 14175 (strain V8).</title>
        <authorList>
            <person name="Khaleque H.N."/>
            <person name="Ramsay J.P."/>
            <person name="Murphy R.J.T."/>
            <person name="Kaksonen A.H."/>
            <person name="Boxall N.J."/>
            <person name="Watkin E.L.J."/>
        </authorList>
    </citation>
    <scope>NUCLEOTIDE SEQUENCE [LARGE SCALE GENOMIC DNA]</scope>
    <source>
        <strain evidence="8 9">V8</strain>
    </source>
</reference>